<dbReference type="SUPFAM" id="SSF63380">
    <property type="entry name" value="Riboflavin synthase domain-like"/>
    <property type="match status" value="1"/>
</dbReference>
<evidence type="ECO:0000256" key="6">
    <source>
        <dbReference type="ARBA" id="ARBA00022619"/>
    </source>
</evidence>
<comment type="pathway">
    <text evidence="3">Cofactor biosynthesis; riboflavin biosynthesis; riboflavin from 2-hydroxy-3-oxobutyl phosphate and 5-amino-6-(D-ribitylamino)uracil: step 2/2.</text>
</comment>
<dbReference type="EC" id="2.5.1.9" evidence="4"/>
<comment type="function">
    <text evidence="2">Catalyzes the dismutation of two molecules of 6,7-dimethyl-8-ribityllumazine, resulting in the formation of riboflavin and 5-amino-6-(D-ribitylamino)uracil.</text>
</comment>
<gene>
    <name evidence="10" type="ORF">UFOPK1506_00850</name>
</gene>
<organism evidence="10">
    <name type="scientific">freshwater metagenome</name>
    <dbReference type="NCBI Taxonomy" id="449393"/>
    <lineage>
        <taxon>unclassified sequences</taxon>
        <taxon>metagenomes</taxon>
        <taxon>ecological metagenomes</taxon>
    </lineage>
</organism>
<sequence>MQGHVDGVAEVIERSPGEKWEKFVVTIPESLSPFIVNQGSIALDGVSLTVGEINDSNNQVTVWLIPETLAKTNLSQKQVGDSVNVEVDVLAKYVQRLVQKAVQK</sequence>
<protein>
    <recommendedName>
        <fullName evidence="5">Riboflavin synthase</fullName>
        <ecNumber evidence="4">2.5.1.9</ecNumber>
    </recommendedName>
</protein>
<feature type="domain" description="Lumazine-binding" evidence="9">
    <location>
        <begin position="1"/>
        <end position="98"/>
    </location>
</feature>
<dbReference type="InterPro" id="IPR023366">
    <property type="entry name" value="ATP_synth_asu-like_sf"/>
</dbReference>
<dbReference type="PROSITE" id="PS51177">
    <property type="entry name" value="LUMAZINE_BIND"/>
    <property type="match status" value="1"/>
</dbReference>
<dbReference type="InterPro" id="IPR026017">
    <property type="entry name" value="Lumazine-bd_dom"/>
</dbReference>
<keyword evidence="6" id="KW-0686">Riboflavin biosynthesis</keyword>
<evidence type="ECO:0000256" key="1">
    <source>
        <dbReference type="ARBA" id="ARBA00000968"/>
    </source>
</evidence>
<keyword evidence="8" id="KW-0677">Repeat</keyword>
<evidence type="ECO:0000256" key="2">
    <source>
        <dbReference type="ARBA" id="ARBA00002803"/>
    </source>
</evidence>
<dbReference type="EMBL" id="CAEZSV010000160">
    <property type="protein sequence ID" value="CAB4557436.1"/>
    <property type="molecule type" value="Genomic_DNA"/>
</dbReference>
<evidence type="ECO:0000256" key="3">
    <source>
        <dbReference type="ARBA" id="ARBA00004887"/>
    </source>
</evidence>
<dbReference type="AlphaFoldDB" id="A0A6J6D228"/>
<dbReference type="Pfam" id="PF00677">
    <property type="entry name" value="Lum_binding"/>
    <property type="match status" value="1"/>
</dbReference>
<evidence type="ECO:0000256" key="8">
    <source>
        <dbReference type="ARBA" id="ARBA00022737"/>
    </source>
</evidence>
<dbReference type="InterPro" id="IPR017938">
    <property type="entry name" value="Riboflavin_synthase-like_b-brl"/>
</dbReference>
<comment type="catalytic activity">
    <reaction evidence="1">
        <text>2 6,7-dimethyl-8-(1-D-ribityl)lumazine + H(+) = 5-amino-6-(D-ribitylamino)uracil + riboflavin</text>
        <dbReference type="Rhea" id="RHEA:20772"/>
        <dbReference type="ChEBI" id="CHEBI:15378"/>
        <dbReference type="ChEBI" id="CHEBI:15934"/>
        <dbReference type="ChEBI" id="CHEBI:57986"/>
        <dbReference type="ChEBI" id="CHEBI:58201"/>
        <dbReference type="EC" id="2.5.1.9"/>
    </reaction>
</comment>
<dbReference type="PANTHER" id="PTHR21098:SF12">
    <property type="entry name" value="RIBOFLAVIN SYNTHASE"/>
    <property type="match status" value="1"/>
</dbReference>
<keyword evidence="7" id="KW-0808">Transferase</keyword>
<dbReference type="InterPro" id="IPR001783">
    <property type="entry name" value="Lumazine-bd"/>
</dbReference>
<dbReference type="GO" id="GO:0009231">
    <property type="term" value="P:riboflavin biosynthetic process"/>
    <property type="evidence" value="ECO:0007669"/>
    <property type="project" value="UniProtKB-KW"/>
</dbReference>
<evidence type="ECO:0000313" key="10">
    <source>
        <dbReference type="EMBL" id="CAB4557436.1"/>
    </source>
</evidence>
<dbReference type="GO" id="GO:0004746">
    <property type="term" value="F:riboflavin synthase activity"/>
    <property type="evidence" value="ECO:0007669"/>
    <property type="project" value="UniProtKB-EC"/>
</dbReference>
<evidence type="ECO:0000259" key="9">
    <source>
        <dbReference type="PROSITE" id="PS51177"/>
    </source>
</evidence>
<dbReference type="Gene3D" id="2.40.30.20">
    <property type="match status" value="1"/>
</dbReference>
<name>A0A6J6D228_9ZZZZ</name>
<evidence type="ECO:0000256" key="5">
    <source>
        <dbReference type="ARBA" id="ARBA00013950"/>
    </source>
</evidence>
<dbReference type="PANTHER" id="PTHR21098">
    <property type="entry name" value="RIBOFLAVIN SYNTHASE ALPHA CHAIN"/>
    <property type="match status" value="1"/>
</dbReference>
<evidence type="ECO:0000256" key="7">
    <source>
        <dbReference type="ARBA" id="ARBA00022679"/>
    </source>
</evidence>
<accession>A0A6J6D228</accession>
<proteinExistence type="predicted"/>
<reference evidence="10" key="1">
    <citation type="submission" date="2020-05" db="EMBL/GenBank/DDBJ databases">
        <authorList>
            <person name="Chiriac C."/>
            <person name="Salcher M."/>
            <person name="Ghai R."/>
            <person name="Kavagutti S V."/>
        </authorList>
    </citation>
    <scope>NUCLEOTIDE SEQUENCE</scope>
</reference>
<dbReference type="FunFam" id="2.40.30.20:FF:000004">
    <property type="entry name" value="Riboflavin synthase, alpha subunit"/>
    <property type="match status" value="1"/>
</dbReference>
<evidence type="ECO:0000256" key="4">
    <source>
        <dbReference type="ARBA" id="ARBA00012827"/>
    </source>
</evidence>